<name>A0A7Y9WQL0_9BURK</name>
<keyword evidence="1" id="KW-0472">Membrane</keyword>
<dbReference type="AlphaFoldDB" id="A0A7Y9WQL0"/>
<keyword evidence="1" id="KW-0812">Transmembrane</keyword>
<gene>
    <name evidence="2" type="ORF">GGD40_004767</name>
</gene>
<dbReference type="GO" id="GO:0016301">
    <property type="term" value="F:kinase activity"/>
    <property type="evidence" value="ECO:0007669"/>
    <property type="project" value="UniProtKB-KW"/>
</dbReference>
<feature type="transmembrane region" description="Helical" evidence="1">
    <location>
        <begin position="45"/>
        <end position="65"/>
    </location>
</feature>
<keyword evidence="3" id="KW-1185">Reference proteome</keyword>
<accession>A0A7Y9WQL0</accession>
<dbReference type="EMBL" id="JACCAS010000002">
    <property type="protein sequence ID" value="NYH25196.1"/>
    <property type="molecule type" value="Genomic_DNA"/>
</dbReference>
<evidence type="ECO:0000256" key="1">
    <source>
        <dbReference type="SAM" id="Phobius"/>
    </source>
</evidence>
<proteinExistence type="predicted"/>
<keyword evidence="2" id="KW-0418">Kinase</keyword>
<sequence>MSAVQHLATDQTSQQSEVRASRAIGAIFFTVFGAAWLVLWCLQVYGAALGVLLIIVAAGVGLLLLSSAQFRRNRSAYRANQGTPRRLRQSRAFNIINAAQWAIIIVGASVLTKLNQSIWIMPFVIFTIGAHFIPVGVVFKSKARYVIGIALMLVALVYPHLTDAGPASSSGPFCAGLILWAGAIASLIPYRYGDGAVRNE</sequence>
<evidence type="ECO:0000313" key="3">
    <source>
        <dbReference type="Proteomes" id="UP000540929"/>
    </source>
</evidence>
<comment type="caution">
    <text evidence="2">The sequence shown here is derived from an EMBL/GenBank/DDBJ whole genome shotgun (WGS) entry which is preliminary data.</text>
</comment>
<dbReference type="RefSeq" id="WP_179745242.1">
    <property type="nucleotide sequence ID" value="NZ_JACCAS010000002.1"/>
</dbReference>
<protein>
    <submittedName>
        <fullName evidence="2">Signal transduction histidine kinase</fullName>
    </submittedName>
</protein>
<feature type="transmembrane region" description="Helical" evidence="1">
    <location>
        <begin position="167"/>
        <end position="188"/>
    </location>
</feature>
<dbReference type="Proteomes" id="UP000540929">
    <property type="component" value="Unassembled WGS sequence"/>
</dbReference>
<keyword evidence="2" id="KW-0808">Transferase</keyword>
<feature type="transmembrane region" description="Helical" evidence="1">
    <location>
        <begin position="92"/>
        <end position="112"/>
    </location>
</feature>
<organism evidence="2 3">
    <name type="scientific">Paraburkholderia bryophila</name>
    <dbReference type="NCBI Taxonomy" id="420952"/>
    <lineage>
        <taxon>Bacteria</taxon>
        <taxon>Pseudomonadati</taxon>
        <taxon>Pseudomonadota</taxon>
        <taxon>Betaproteobacteria</taxon>
        <taxon>Burkholderiales</taxon>
        <taxon>Burkholderiaceae</taxon>
        <taxon>Paraburkholderia</taxon>
    </lineage>
</organism>
<keyword evidence="1" id="KW-1133">Transmembrane helix</keyword>
<feature type="transmembrane region" description="Helical" evidence="1">
    <location>
        <begin position="118"/>
        <end position="138"/>
    </location>
</feature>
<reference evidence="2 3" key="1">
    <citation type="submission" date="2020-07" db="EMBL/GenBank/DDBJ databases">
        <title>Exploring microbial biodiversity for novel pathways involved in the catabolism of aromatic compounds derived from lignin.</title>
        <authorList>
            <person name="Elkins J."/>
        </authorList>
    </citation>
    <scope>NUCLEOTIDE SEQUENCE [LARGE SCALE GENOMIC DNA]</scope>
    <source>
        <strain evidence="2 3">H2C3C</strain>
    </source>
</reference>
<evidence type="ECO:0000313" key="2">
    <source>
        <dbReference type="EMBL" id="NYH25196.1"/>
    </source>
</evidence>
<feature type="transmembrane region" description="Helical" evidence="1">
    <location>
        <begin position="145"/>
        <end position="161"/>
    </location>
</feature>
<feature type="transmembrane region" description="Helical" evidence="1">
    <location>
        <begin position="20"/>
        <end position="39"/>
    </location>
</feature>